<accession>A0ABY0NWB2</accession>
<name>A0ABY0NWB2_9HYPH</name>
<comment type="caution">
    <text evidence="2">The sequence shown here is derived from an EMBL/GenBank/DDBJ whole genome shotgun (WGS) entry which is preliminary data.</text>
</comment>
<evidence type="ECO:0000313" key="2">
    <source>
        <dbReference type="EMBL" id="SDG26078.1"/>
    </source>
</evidence>
<proteinExistence type="predicted"/>
<evidence type="ECO:0000256" key="1">
    <source>
        <dbReference type="SAM" id="MobiDB-lite"/>
    </source>
</evidence>
<feature type="compositionally biased region" description="Low complexity" evidence="1">
    <location>
        <begin position="170"/>
        <end position="180"/>
    </location>
</feature>
<dbReference type="Proteomes" id="UP000199468">
    <property type="component" value="Unassembled WGS sequence"/>
</dbReference>
<dbReference type="EMBL" id="FNBZ01000003">
    <property type="protein sequence ID" value="SDG26078.1"/>
    <property type="molecule type" value="Genomic_DNA"/>
</dbReference>
<feature type="region of interest" description="Disordered" evidence="1">
    <location>
        <begin position="131"/>
        <end position="319"/>
    </location>
</feature>
<dbReference type="RefSeq" id="WP_091856930.1">
    <property type="nucleotide sequence ID" value="NZ_FNBZ01000003.1"/>
</dbReference>
<evidence type="ECO:0008006" key="4">
    <source>
        <dbReference type="Google" id="ProtNLM"/>
    </source>
</evidence>
<protein>
    <recommendedName>
        <fullName evidence="4">PepSY domain-containing protein</fullName>
    </recommendedName>
</protein>
<sequence length="319" mass="32986">MADRSTAPGRIALMGLVVAGAMAGMAGAASAQYYYYDDGYDPYPAYGYGYRYDYGYAPRPPVAVPRAPAAVSAYSVNGIAARRYGLVRIERSIRRNDTYIVDGVTAGGQRQRLILDAYAGDLIRRIPLRGQPAAPSVARADPREEHAPPRQRLVPQPPERPAELKGPAEASAPATTVMPSPAAPPAPEPVQPAETPPAEASAPATTSPPSPAAPPAPEPAKPAETGPAEASAPATAVPPQPAKPAEPSPGTTDPETGADKPKLVNPSDVRNTEGTDRKPPLSTAAPAPEAPAIPPVQQNDPTPSTPKPETPIAPVAPMN</sequence>
<feature type="compositionally biased region" description="Pro residues" evidence="1">
    <location>
        <begin position="181"/>
        <end position="190"/>
    </location>
</feature>
<dbReference type="PRINTS" id="PR01217">
    <property type="entry name" value="PRICHEXTENSN"/>
</dbReference>
<feature type="compositionally biased region" description="Low complexity" evidence="1">
    <location>
        <begin position="191"/>
        <end position="205"/>
    </location>
</feature>
<keyword evidence="3" id="KW-1185">Reference proteome</keyword>
<gene>
    <name evidence="2" type="ORF">SAMN05421844_103343</name>
</gene>
<feature type="compositionally biased region" description="Pro residues" evidence="1">
    <location>
        <begin position="206"/>
        <end position="220"/>
    </location>
</feature>
<organism evidence="2 3">
    <name type="scientific">Bosea robiniae</name>
    <dbReference type="NCBI Taxonomy" id="1036780"/>
    <lineage>
        <taxon>Bacteria</taxon>
        <taxon>Pseudomonadati</taxon>
        <taxon>Pseudomonadota</taxon>
        <taxon>Alphaproteobacteria</taxon>
        <taxon>Hyphomicrobiales</taxon>
        <taxon>Boseaceae</taxon>
        <taxon>Bosea</taxon>
    </lineage>
</organism>
<reference evidence="2 3" key="1">
    <citation type="submission" date="2016-10" db="EMBL/GenBank/DDBJ databases">
        <authorList>
            <person name="Varghese N."/>
            <person name="Submissions S."/>
        </authorList>
    </citation>
    <scope>NUCLEOTIDE SEQUENCE [LARGE SCALE GENOMIC DNA]</scope>
    <source>
        <strain evidence="2 3">DSM 26672</strain>
    </source>
</reference>
<feature type="compositionally biased region" description="Pro residues" evidence="1">
    <location>
        <begin position="236"/>
        <end position="247"/>
    </location>
</feature>
<feature type="compositionally biased region" description="Basic and acidic residues" evidence="1">
    <location>
        <begin position="270"/>
        <end position="279"/>
    </location>
</feature>
<evidence type="ECO:0000313" key="3">
    <source>
        <dbReference type="Proteomes" id="UP000199468"/>
    </source>
</evidence>